<sequence length="66" mass="7755">MTESEIIDGIKQVKTTPGMIDYLRTLLKKGRKEDPTDVHTFHDFEKALYDYNNHQYQTHNQADNSL</sequence>
<proteinExistence type="predicted"/>
<dbReference type="RefSeq" id="WP_041152626.1">
    <property type="nucleotide sequence ID" value="NZ_BDDX01000004.1"/>
</dbReference>
<gene>
    <name evidence="1" type="ORF">FF306_00550</name>
</gene>
<protein>
    <submittedName>
        <fullName evidence="1">Uncharacterized protein</fullName>
    </submittedName>
</protein>
<evidence type="ECO:0000313" key="2">
    <source>
        <dbReference type="Proteomes" id="UP000186588"/>
    </source>
</evidence>
<accession>A0A0C3AFD3</accession>
<reference evidence="1 2" key="1">
    <citation type="journal article" date="2016" name="Syst. Appl. Microbiol.">
        <title>Genomic characterization of a fructophilic bee symbiont Lactobacillus kunkeei reveals its niche-specific adaptation.</title>
        <authorList>
            <person name="Maeno S."/>
            <person name="Tanizawa Y."/>
            <person name="Kanesaki Y."/>
            <person name="Kubota E."/>
            <person name="Kumar H."/>
            <person name="Dicks L."/>
            <person name="Salminen S."/>
            <person name="Nakagawa J."/>
            <person name="Arita M."/>
            <person name="Endo A."/>
        </authorList>
    </citation>
    <scope>NUCLEOTIDE SEQUENCE [LARGE SCALE GENOMIC DNA]</scope>
    <source>
        <strain evidence="1 2">FF30-6</strain>
    </source>
</reference>
<dbReference type="AlphaFoldDB" id="A0A0C3AFD3"/>
<dbReference type="Proteomes" id="UP000186588">
    <property type="component" value="Unassembled WGS sequence"/>
</dbReference>
<dbReference type="EMBL" id="BDDX01000004">
    <property type="protein sequence ID" value="GAT90452.1"/>
    <property type="molecule type" value="Genomic_DNA"/>
</dbReference>
<comment type="caution">
    <text evidence="1">The sequence shown here is derived from an EMBL/GenBank/DDBJ whole genome shotgun (WGS) entry which is preliminary data.</text>
</comment>
<evidence type="ECO:0000313" key="1">
    <source>
        <dbReference type="EMBL" id="GAT90452.1"/>
    </source>
</evidence>
<name>A0A0C3AFD3_9LACO</name>
<organism evidence="1 2">
    <name type="scientific">Apilactobacillus kunkeei</name>
    <dbReference type="NCBI Taxonomy" id="148814"/>
    <lineage>
        <taxon>Bacteria</taxon>
        <taxon>Bacillati</taxon>
        <taxon>Bacillota</taxon>
        <taxon>Bacilli</taxon>
        <taxon>Lactobacillales</taxon>
        <taxon>Lactobacillaceae</taxon>
        <taxon>Apilactobacillus</taxon>
    </lineage>
</organism>
<dbReference type="PATRIC" id="fig|148814.6.peg.1408"/>